<evidence type="ECO:0000256" key="7">
    <source>
        <dbReference type="PROSITE-ProRule" id="PRU00703"/>
    </source>
</evidence>
<evidence type="ECO:0000313" key="13">
    <source>
        <dbReference type="Proteomes" id="UP000614424"/>
    </source>
</evidence>
<dbReference type="Gene3D" id="3.10.580.10">
    <property type="entry name" value="CBS-domain"/>
    <property type="match status" value="1"/>
</dbReference>
<dbReference type="PROSITE" id="PS51846">
    <property type="entry name" value="CNNM"/>
    <property type="match status" value="1"/>
</dbReference>
<evidence type="ECO:0000256" key="1">
    <source>
        <dbReference type="ARBA" id="ARBA00004141"/>
    </source>
</evidence>
<feature type="domain" description="CBS" evidence="10">
    <location>
        <begin position="199"/>
        <end position="262"/>
    </location>
</feature>
<keyword evidence="3" id="KW-0677">Repeat</keyword>
<evidence type="ECO:0000256" key="6">
    <source>
        <dbReference type="ARBA" id="ARBA00023136"/>
    </source>
</evidence>
<dbReference type="Pfam" id="PF01595">
    <property type="entry name" value="CNNM"/>
    <property type="match status" value="1"/>
</dbReference>
<keyword evidence="2 8" id="KW-0812">Transmembrane</keyword>
<organism evidence="12 13">
    <name type="scientific">Candidatus Desulfobia pelagia</name>
    <dbReference type="NCBI Taxonomy" id="2841692"/>
    <lineage>
        <taxon>Bacteria</taxon>
        <taxon>Pseudomonadati</taxon>
        <taxon>Thermodesulfobacteriota</taxon>
        <taxon>Desulfobulbia</taxon>
        <taxon>Desulfobulbales</taxon>
        <taxon>Desulfobulbaceae</taxon>
        <taxon>Candidatus Desulfobia</taxon>
    </lineage>
</organism>
<evidence type="ECO:0000259" key="11">
    <source>
        <dbReference type="PROSITE" id="PS51846"/>
    </source>
</evidence>
<protein>
    <submittedName>
        <fullName evidence="12">DUF21 domain-containing protein</fullName>
    </submittedName>
</protein>
<sequence>MLFKLFLATGIAIGVSALCSVLESVLYSVSISQVEVLSKSGRASGKILKKLKSDIQQPIAAILTLNTIAHTMGAAIAGAAASAVLGDVYLGIFSAIFTFTILIFSEILPKIIGVVYCKQLAPFIALPLIALVKILAPIVWFCQLTTKIIPGYQQESLVSAEEIQAMALLSRKSGEIDPQQEKIIRNIIELKGRSVRNAMTPRTVTFTLNKDLSVSEAQKLKAQWNRHSRVPVYDRKPDEIVGIVLRKDVLLSAAERRENLTLAALMKPVHFVPETAQLNKLLLDFFERRQHLFCVVDEYGGMTGVISLEDIIEEIIGHEIRDESDPIETMRQLARNKGEKIRFSKNNP</sequence>
<dbReference type="EMBL" id="JACNJZ010000029">
    <property type="protein sequence ID" value="MBC8316382.1"/>
    <property type="molecule type" value="Genomic_DNA"/>
</dbReference>
<reference evidence="12 13" key="1">
    <citation type="submission" date="2020-08" db="EMBL/GenBank/DDBJ databases">
        <title>Bridging the membrane lipid divide: bacteria of the FCB group superphylum have the potential to synthesize archaeal ether lipids.</title>
        <authorList>
            <person name="Villanueva L."/>
            <person name="Von Meijenfeldt F.A.B."/>
            <person name="Westbye A.B."/>
            <person name="Yadav S."/>
            <person name="Hopmans E.C."/>
            <person name="Dutilh B.E."/>
            <person name="Sinninghe Damste J.S."/>
        </authorList>
    </citation>
    <scope>NUCLEOTIDE SEQUENCE [LARGE SCALE GENOMIC DNA]</scope>
    <source>
        <strain evidence="12">NIOZ-UU47</strain>
    </source>
</reference>
<proteinExistence type="predicted"/>
<keyword evidence="6 8" id="KW-0472">Membrane</keyword>
<dbReference type="Pfam" id="PF00571">
    <property type="entry name" value="CBS"/>
    <property type="match status" value="2"/>
</dbReference>
<feature type="transmembrane region" description="Helical" evidence="9">
    <location>
        <begin position="59"/>
        <end position="82"/>
    </location>
</feature>
<feature type="transmembrane region" description="Helical" evidence="9">
    <location>
        <begin position="6"/>
        <end position="29"/>
    </location>
</feature>
<dbReference type="InterPro" id="IPR044751">
    <property type="entry name" value="Ion_transp-like_CBS"/>
</dbReference>
<evidence type="ECO:0000256" key="8">
    <source>
        <dbReference type="PROSITE-ProRule" id="PRU01193"/>
    </source>
</evidence>
<dbReference type="PANTHER" id="PTHR22777">
    <property type="entry name" value="HEMOLYSIN-RELATED"/>
    <property type="match status" value="1"/>
</dbReference>
<comment type="subcellular location">
    <subcellularLocation>
        <location evidence="1">Membrane</location>
        <topology evidence="1">Multi-pass membrane protein</topology>
    </subcellularLocation>
</comment>
<name>A0A8J6NC27_9BACT</name>
<dbReference type="InterPro" id="IPR002550">
    <property type="entry name" value="CNNM"/>
</dbReference>
<feature type="transmembrane region" description="Helical" evidence="9">
    <location>
        <begin position="120"/>
        <end position="141"/>
    </location>
</feature>
<comment type="caution">
    <text evidence="12">The sequence shown here is derived from an EMBL/GenBank/DDBJ whole genome shotgun (WGS) entry which is preliminary data.</text>
</comment>
<evidence type="ECO:0000256" key="2">
    <source>
        <dbReference type="ARBA" id="ARBA00022692"/>
    </source>
</evidence>
<dbReference type="CDD" id="cd04590">
    <property type="entry name" value="CBS_pair_CorC_HlyC_assoc"/>
    <property type="match status" value="1"/>
</dbReference>
<dbReference type="PANTHER" id="PTHR22777:SF4">
    <property type="entry name" value="UPF0053 PROTEIN SLL1254"/>
    <property type="match status" value="1"/>
</dbReference>
<feature type="domain" description="CNNM transmembrane" evidence="11">
    <location>
        <begin position="1"/>
        <end position="180"/>
    </location>
</feature>
<keyword evidence="4 8" id="KW-1133">Transmembrane helix</keyword>
<dbReference type="PROSITE" id="PS51371">
    <property type="entry name" value="CBS"/>
    <property type="match status" value="2"/>
</dbReference>
<dbReference type="SUPFAM" id="SSF54631">
    <property type="entry name" value="CBS-domain pair"/>
    <property type="match status" value="1"/>
</dbReference>
<evidence type="ECO:0000259" key="10">
    <source>
        <dbReference type="PROSITE" id="PS51371"/>
    </source>
</evidence>
<evidence type="ECO:0000256" key="3">
    <source>
        <dbReference type="ARBA" id="ARBA00022737"/>
    </source>
</evidence>
<dbReference type="GO" id="GO:0005886">
    <property type="term" value="C:plasma membrane"/>
    <property type="evidence" value="ECO:0007669"/>
    <property type="project" value="TreeGrafter"/>
</dbReference>
<accession>A0A8J6NC27</accession>
<keyword evidence="5 7" id="KW-0129">CBS domain</keyword>
<dbReference type="AlphaFoldDB" id="A0A8J6NC27"/>
<evidence type="ECO:0000256" key="4">
    <source>
        <dbReference type="ARBA" id="ARBA00022989"/>
    </source>
</evidence>
<feature type="domain" description="CBS" evidence="10">
    <location>
        <begin position="265"/>
        <end position="323"/>
    </location>
</feature>
<gene>
    <name evidence="12" type="ORF">H8E41_00650</name>
</gene>
<dbReference type="InterPro" id="IPR000644">
    <property type="entry name" value="CBS_dom"/>
</dbReference>
<dbReference type="Proteomes" id="UP000614424">
    <property type="component" value="Unassembled WGS sequence"/>
</dbReference>
<dbReference type="InterPro" id="IPR046342">
    <property type="entry name" value="CBS_dom_sf"/>
</dbReference>
<evidence type="ECO:0000313" key="12">
    <source>
        <dbReference type="EMBL" id="MBC8316382.1"/>
    </source>
</evidence>
<evidence type="ECO:0000256" key="5">
    <source>
        <dbReference type="ARBA" id="ARBA00023122"/>
    </source>
</evidence>
<evidence type="ECO:0000256" key="9">
    <source>
        <dbReference type="SAM" id="Phobius"/>
    </source>
</evidence>
<feature type="transmembrane region" description="Helical" evidence="9">
    <location>
        <begin position="88"/>
        <end position="108"/>
    </location>
</feature>
<dbReference type="SMART" id="SM00116">
    <property type="entry name" value="CBS"/>
    <property type="match status" value="2"/>
</dbReference>